<dbReference type="RefSeq" id="WP_080518988.1">
    <property type="nucleotide sequence ID" value="NZ_MPLS01000009.1"/>
</dbReference>
<evidence type="ECO:0000313" key="3">
    <source>
        <dbReference type="EMBL" id="ORI98055.1"/>
    </source>
</evidence>
<proteinExistence type="predicted"/>
<protein>
    <recommendedName>
        <fullName evidence="2">Tape measure protein N-terminal domain-containing protein</fullName>
    </recommendedName>
</protein>
<evidence type="ECO:0000313" key="4">
    <source>
        <dbReference type="Proteomes" id="UP000192288"/>
    </source>
</evidence>
<feature type="domain" description="Tape measure protein N-terminal" evidence="2">
    <location>
        <begin position="260"/>
        <end position="439"/>
    </location>
</feature>
<organism evidence="3 4">
    <name type="scientific">Leuconostoc pseudomesenteroides</name>
    <dbReference type="NCBI Taxonomy" id="33968"/>
    <lineage>
        <taxon>Bacteria</taxon>
        <taxon>Bacillati</taxon>
        <taxon>Bacillota</taxon>
        <taxon>Bacilli</taxon>
        <taxon>Lactobacillales</taxon>
        <taxon>Lactobacillaceae</taxon>
        <taxon>Leuconostoc</taxon>
    </lineage>
</organism>
<accession>A0A1X0VEA3</accession>
<dbReference type="PANTHER" id="PTHR37813">
    <property type="entry name" value="FELS-2 PROPHAGE PROTEIN"/>
    <property type="match status" value="1"/>
</dbReference>
<dbReference type="InterPro" id="IPR013491">
    <property type="entry name" value="Tape_meas_N"/>
</dbReference>
<comment type="caution">
    <text evidence="3">The sequence shown here is derived from an EMBL/GenBank/DDBJ whole genome shotgun (WGS) entry which is preliminary data.</text>
</comment>
<gene>
    <name evidence="3" type="ORF">BMR96_03740</name>
</gene>
<name>A0A1X0VEA3_LEUPS</name>
<dbReference type="NCBIfam" id="TIGR02675">
    <property type="entry name" value="tape_meas_nterm"/>
    <property type="match status" value="1"/>
</dbReference>
<feature type="transmembrane region" description="Helical" evidence="1">
    <location>
        <begin position="519"/>
        <end position="541"/>
    </location>
</feature>
<feature type="transmembrane region" description="Helical" evidence="1">
    <location>
        <begin position="553"/>
        <end position="569"/>
    </location>
</feature>
<keyword evidence="1" id="KW-0812">Transmembrane</keyword>
<feature type="transmembrane region" description="Helical" evidence="1">
    <location>
        <begin position="484"/>
        <end position="513"/>
    </location>
</feature>
<dbReference type="PANTHER" id="PTHR37813:SF1">
    <property type="entry name" value="FELS-2 PROPHAGE PROTEIN"/>
    <property type="match status" value="1"/>
</dbReference>
<evidence type="ECO:0000256" key="1">
    <source>
        <dbReference type="SAM" id="Phobius"/>
    </source>
</evidence>
<dbReference type="Gene3D" id="1.20.120.20">
    <property type="entry name" value="Apolipoprotein"/>
    <property type="match status" value="2"/>
</dbReference>
<dbReference type="EMBL" id="MPLS01000009">
    <property type="protein sequence ID" value="ORI98055.1"/>
    <property type="molecule type" value="Genomic_DNA"/>
</dbReference>
<keyword evidence="1" id="KW-0472">Membrane</keyword>
<dbReference type="Pfam" id="PF20155">
    <property type="entry name" value="TMP_3"/>
    <property type="match status" value="1"/>
</dbReference>
<dbReference type="Proteomes" id="UP000192288">
    <property type="component" value="Unassembled WGS sequence"/>
</dbReference>
<evidence type="ECO:0000259" key="2">
    <source>
        <dbReference type="Pfam" id="PF20155"/>
    </source>
</evidence>
<keyword evidence="1" id="KW-1133">Transmembrane helix</keyword>
<dbReference type="AlphaFoldDB" id="A0A1X0VEA3"/>
<sequence>MARNIKGITIEINGDTKGLDKALSSVNSSANKTQSELRDVNKLLKLDPGNTELIAQKQKLLAQAISQTGDKLKTLKDAQAQVDAQFAKGDIGEEQYRAFQREIASTEATLKGYKSQLSTAANSQQELSQSTQRLQNYFKATRTSVDDFKSVLGTRLVNAIKSGTASSEALDKALQMIAKEAGIASSDMSNLTQALDKVDDGNAGISSVSKEIQSLSKSTESTSGKLGTFTEKLKFGSVAGIAGKAASAAMDTVTGSIDDAISRVDTLDAFPKVLQNFGFSAKDAKNATAEMSKSIEGLPTTLDQAVESVQGYVGATGNLNQSVELFQATNDAAMVFAHGSQDAMSQFSMAYQQSLAEGKVEAENFNSMNTSMPGLMNKVASLMGVSLAQLKDGLSDGSISIGDFNTAFTNLDKKGGAGMQSLSQSAHDSSGGIATSMKIVKTEVVKTMASLIKAVGSENIKNAFKAIQDAIKAIVEFVKQNKDWLLPLVAGLTAVVVAVQIIMPIITAFSAIITALTFVFSPLGLAIMAVVAVIAIVVLAIKNWGAIVDWLKGVWGAIAGFFTGLWNGIKQTFTNVIQAIGSFVSGKFNEMKNGISNIFNAIKSVATSVWNAIKSAISSVVNGIKSTVTNIWNGIKSVTSSVFNAVKSTASSVWNGIKSTISSVVNGIKSTVSGVWNGIKSVTTSVWNGIKSAITAPIRAAKGVISGIVDSIKRLFSFRLRFPSIDIPHIPLPHFNLSGSFNPLKGKIPHIGVNWYAKGGIFNKPTMFAAPGGFNGVGEAGPEAAIPLNAKTLGGIGKGIAEATGGLGGDTINVTVQVLADTSAQTIKKLTDAVTDGITRAQNSKARAMGG</sequence>
<reference evidence="3 4" key="1">
    <citation type="journal article" date="2017" name="Front. Microbiol.">
        <title>Genomic Characterization of Dairy Associated Leuconostoc Species and Diversity of Leuconostocs in Undefined Mixed Mesophilic Starter Cultures.</title>
        <authorList>
            <person name="Frantzen C.A."/>
            <person name="Kot W."/>
            <person name="Pedersen T.B."/>
            <person name="Ardo Y.M."/>
            <person name="Broadbent J.R."/>
            <person name="Neve H."/>
            <person name="Hansen L.H."/>
            <person name="Dal Bello F."/>
            <person name="Ostlie H.M."/>
            <person name="Kleppen H.P."/>
            <person name="Vogensen F.K."/>
            <person name="Holo H."/>
        </authorList>
    </citation>
    <scope>NUCLEOTIDE SEQUENCE [LARGE SCALE GENOMIC DNA]</scope>
    <source>
        <strain evidence="3 4">LMGCF08</strain>
    </source>
</reference>
<dbReference type="STRING" id="33968.BMS77_02070"/>